<dbReference type="PANTHER" id="PTHR30086:SF20">
    <property type="entry name" value="ARGININE EXPORTER PROTEIN ARGO-RELATED"/>
    <property type="match status" value="1"/>
</dbReference>
<comment type="subcellular location">
    <subcellularLocation>
        <location evidence="1">Cell membrane</location>
        <topology evidence="1">Multi-pass membrane protein</topology>
    </subcellularLocation>
</comment>
<keyword evidence="2" id="KW-1003">Cell membrane</keyword>
<keyword evidence="5 6" id="KW-0472">Membrane</keyword>
<evidence type="ECO:0000256" key="3">
    <source>
        <dbReference type="ARBA" id="ARBA00022692"/>
    </source>
</evidence>
<organism evidence="7 8">
    <name type="scientific">Kribbella pittospori</name>
    <dbReference type="NCBI Taxonomy" id="722689"/>
    <lineage>
        <taxon>Bacteria</taxon>
        <taxon>Bacillati</taxon>
        <taxon>Actinomycetota</taxon>
        <taxon>Actinomycetes</taxon>
        <taxon>Propionibacteriales</taxon>
        <taxon>Kribbellaceae</taxon>
        <taxon>Kribbella</taxon>
    </lineage>
</organism>
<reference evidence="7 8" key="1">
    <citation type="submission" date="2019-02" db="EMBL/GenBank/DDBJ databases">
        <title>Kribbella capetownensis sp. nov. and Kribbella speibonae sp. nov., isolated from soil.</title>
        <authorList>
            <person name="Curtis S.M."/>
            <person name="Norton I."/>
            <person name="Everest G.J."/>
            <person name="Meyers P.R."/>
        </authorList>
    </citation>
    <scope>NUCLEOTIDE SEQUENCE [LARGE SCALE GENOMIC DNA]</scope>
    <source>
        <strain evidence="7 8">NRRL B-24813</strain>
    </source>
</reference>
<evidence type="ECO:0000256" key="1">
    <source>
        <dbReference type="ARBA" id="ARBA00004651"/>
    </source>
</evidence>
<feature type="transmembrane region" description="Helical" evidence="6">
    <location>
        <begin position="262"/>
        <end position="279"/>
    </location>
</feature>
<keyword evidence="4 6" id="KW-1133">Transmembrane helix</keyword>
<dbReference type="AlphaFoldDB" id="A0A4R0JX50"/>
<dbReference type="Proteomes" id="UP000291144">
    <property type="component" value="Unassembled WGS sequence"/>
</dbReference>
<dbReference type="Pfam" id="PF01810">
    <property type="entry name" value="LysE"/>
    <property type="match status" value="1"/>
</dbReference>
<dbReference type="OrthoDB" id="3175972at2"/>
<proteinExistence type="predicted"/>
<dbReference type="InterPro" id="IPR001123">
    <property type="entry name" value="LeuE-type"/>
</dbReference>
<keyword evidence="8" id="KW-1185">Reference proteome</keyword>
<feature type="transmembrane region" description="Helical" evidence="6">
    <location>
        <begin position="74"/>
        <end position="98"/>
    </location>
</feature>
<evidence type="ECO:0000256" key="5">
    <source>
        <dbReference type="ARBA" id="ARBA00023136"/>
    </source>
</evidence>
<evidence type="ECO:0000256" key="4">
    <source>
        <dbReference type="ARBA" id="ARBA00022989"/>
    </source>
</evidence>
<dbReference type="PANTHER" id="PTHR30086">
    <property type="entry name" value="ARGININE EXPORTER PROTEIN ARGO"/>
    <property type="match status" value="1"/>
</dbReference>
<feature type="transmembrane region" description="Helical" evidence="6">
    <location>
        <begin position="135"/>
        <end position="158"/>
    </location>
</feature>
<evidence type="ECO:0000256" key="6">
    <source>
        <dbReference type="SAM" id="Phobius"/>
    </source>
</evidence>
<evidence type="ECO:0000313" key="8">
    <source>
        <dbReference type="Proteomes" id="UP000291144"/>
    </source>
</evidence>
<feature type="transmembrane region" description="Helical" evidence="6">
    <location>
        <begin position="225"/>
        <end position="250"/>
    </location>
</feature>
<dbReference type="GO" id="GO:0005886">
    <property type="term" value="C:plasma membrane"/>
    <property type="evidence" value="ECO:0007669"/>
    <property type="project" value="UniProtKB-SubCell"/>
</dbReference>
<dbReference type="EMBL" id="SJKB01000021">
    <property type="protein sequence ID" value="TCC52103.1"/>
    <property type="molecule type" value="Genomic_DNA"/>
</dbReference>
<evidence type="ECO:0000256" key="2">
    <source>
        <dbReference type="ARBA" id="ARBA00022475"/>
    </source>
</evidence>
<protein>
    <submittedName>
        <fullName evidence="7">LysE family translocator</fullName>
    </submittedName>
</protein>
<sequence>MSILRRSSRQSWSSRELNPHKCRQRRVRELSARGRHLLAATLWRSTVSSLWLFRREPVVAGVGRSNNVDVPSESTWIVFVATSVGFALLPGPNVVFLFARAVTFGPWSAWRSALGVEAATTTFGLLTAAGLSQVIAASTTLFGLLKWGGVCYLCWLGIRALTRGDLEEPGPGIDECQLHSRPRGRREFGQGFVLGISNPKVAVFFIAFLPQFVNPHAPGVPQLVALGLVFAACGFCCDALWCAASGLIAGRVRGNHNLQRRVRRTSGVVYLGLAGWAAVSGSHHRS</sequence>
<gene>
    <name evidence="7" type="ORF">E0H73_39870</name>
</gene>
<feature type="transmembrane region" description="Helical" evidence="6">
    <location>
        <begin position="191"/>
        <end position="213"/>
    </location>
</feature>
<accession>A0A4R0JX50</accession>
<dbReference type="GO" id="GO:0015171">
    <property type="term" value="F:amino acid transmembrane transporter activity"/>
    <property type="evidence" value="ECO:0007669"/>
    <property type="project" value="TreeGrafter"/>
</dbReference>
<comment type="caution">
    <text evidence="7">The sequence shown here is derived from an EMBL/GenBank/DDBJ whole genome shotgun (WGS) entry which is preliminary data.</text>
</comment>
<keyword evidence="3 6" id="KW-0812">Transmembrane</keyword>
<evidence type="ECO:0000313" key="7">
    <source>
        <dbReference type="EMBL" id="TCC52103.1"/>
    </source>
</evidence>
<name>A0A4R0JX50_9ACTN</name>